<feature type="domain" description="Myb-like" evidence="8">
    <location>
        <begin position="81"/>
        <end position="131"/>
    </location>
</feature>
<evidence type="ECO:0000256" key="4">
    <source>
        <dbReference type="ARBA" id="ARBA00023125"/>
    </source>
</evidence>
<dbReference type="SMART" id="SM00717">
    <property type="entry name" value="SANT"/>
    <property type="match status" value="2"/>
</dbReference>
<proteinExistence type="predicted"/>
<dbReference type="Pfam" id="PF00249">
    <property type="entry name" value="Myb_DNA-binding"/>
    <property type="match status" value="2"/>
</dbReference>
<feature type="domain" description="HTH myb-type" evidence="9">
    <location>
        <begin position="28"/>
        <end position="84"/>
    </location>
</feature>
<dbReference type="CDD" id="cd00167">
    <property type="entry name" value="SANT"/>
    <property type="match status" value="2"/>
</dbReference>
<dbReference type="AlphaFoldDB" id="A0AAN9PJ81"/>
<organism evidence="10 11">
    <name type="scientific">Clitoria ternatea</name>
    <name type="common">Butterfly pea</name>
    <dbReference type="NCBI Taxonomy" id="43366"/>
    <lineage>
        <taxon>Eukaryota</taxon>
        <taxon>Viridiplantae</taxon>
        <taxon>Streptophyta</taxon>
        <taxon>Embryophyta</taxon>
        <taxon>Tracheophyta</taxon>
        <taxon>Spermatophyta</taxon>
        <taxon>Magnoliopsida</taxon>
        <taxon>eudicotyledons</taxon>
        <taxon>Gunneridae</taxon>
        <taxon>Pentapetalae</taxon>
        <taxon>rosids</taxon>
        <taxon>fabids</taxon>
        <taxon>Fabales</taxon>
        <taxon>Fabaceae</taxon>
        <taxon>Papilionoideae</taxon>
        <taxon>50 kb inversion clade</taxon>
        <taxon>NPAAA clade</taxon>
        <taxon>indigoferoid/millettioid clade</taxon>
        <taxon>Phaseoleae</taxon>
        <taxon>Clitoria</taxon>
    </lineage>
</organism>
<evidence type="ECO:0000256" key="3">
    <source>
        <dbReference type="ARBA" id="ARBA00023015"/>
    </source>
</evidence>
<evidence type="ECO:0000256" key="7">
    <source>
        <dbReference type="SAM" id="MobiDB-lite"/>
    </source>
</evidence>
<keyword evidence="6" id="KW-0539">Nucleus</keyword>
<evidence type="ECO:0000256" key="5">
    <source>
        <dbReference type="ARBA" id="ARBA00023163"/>
    </source>
</evidence>
<dbReference type="Gene3D" id="1.10.10.60">
    <property type="entry name" value="Homeodomain-like"/>
    <property type="match status" value="2"/>
</dbReference>
<keyword evidence="5" id="KW-0804">Transcription</keyword>
<dbReference type="PANTHER" id="PTHR47995:SF18">
    <property type="entry name" value="TRANSCRIPTION FACTOR MYB65"/>
    <property type="match status" value="1"/>
</dbReference>
<dbReference type="InterPro" id="IPR001005">
    <property type="entry name" value="SANT/Myb"/>
</dbReference>
<name>A0AAN9PJ81_CLITE</name>
<keyword evidence="4" id="KW-0238">DNA-binding</keyword>
<accession>A0AAN9PJ81</accession>
<dbReference type="PROSITE" id="PS51294">
    <property type="entry name" value="HTH_MYB"/>
    <property type="match status" value="2"/>
</dbReference>
<feature type="domain" description="Myb-like" evidence="8">
    <location>
        <begin position="28"/>
        <end position="80"/>
    </location>
</feature>
<evidence type="ECO:0000256" key="6">
    <source>
        <dbReference type="ARBA" id="ARBA00023242"/>
    </source>
</evidence>
<keyword evidence="3" id="KW-0805">Transcription regulation</keyword>
<dbReference type="GO" id="GO:0003677">
    <property type="term" value="F:DNA binding"/>
    <property type="evidence" value="ECO:0007669"/>
    <property type="project" value="UniProtKB-KW"/>
</dbReference>
<feature type="region of interest" description="Disordered" evidence="7">
    <location>
        <begin position="1"/>
        <end position="21"/>
    </location>
</feature>
<dbReference type="InterPro" id="IPR017930">
    <property type="entry name" value="Myb_dom"/>
</dbReference>
<protein>
    <submittedName>
        <fullName evidence="10">Uncharacterized protein</fullName>
    </submittedName>
</protein>
<dbReference type="FunFam" id="1.10.10.60:FF:000001">
    <property type="entry name" value="MYB-related transcription factor"/>
    <property type="match status" value="1"/>
</dbReference>
<comment type="caution">
    <text evidence="10">The sequence shown here is derived from an EMBL/GenBank/DDBJ whole genome shotgun (WGS) entry which is preliminary data.</text>
</comment>
<keyword evidence="11" id="KW-1185">Reference proteome</keyword>
<gene>
    <name evidence="10" type="ORF">RJT34_11133</name>
</gene>
<dbReference type="InterPro" id="IPR009057">
    <property type="entry name" value="Homeodomain-like_sf"/>
</dbReference>
<sequence length="359" mass="40854">MSPLQIPLGSGTVLPHAESGDDDELLEKSILRKGPWTAEEDEILADYVRNNGTGNWNAVSKRTGLARCGKSCRLRWSNHLKPDLKKGAFNAEEQRKVIQLHALMGNKWAKMAQELPGRTDNEIKNFWNTRTKKRKRAGLPLYPDDIKPLLNIDKKENSADDSTHQANVSQNDSPTILDSLFIDYKLGKEEHSSYIPSILDITDINTSEQQDSDYKQLHQDSDMLHKSFNLPGIHSAYPKVDWAFSRGLFLASELPPFPSFDDIQRDDSQAEHYESIILSPSTSGLLKSVFYQPNILEDSCNYPFETQRGQNPAMKENSNQKELTRLDSCWLENYDKDQYALKDTLFAVIEPYVNRNTSS</sequence>
<evidence type="ECO:0000313" key="10">
    <source>
        <dbReference type="EMBL" id="KAK7300291.1"/>
    </source>
</evidence>
<evidence type="ECO:0000256" key="2">
    <source>
        <dbReference type="ARBA" id="ARBA00022737"/>
    </source>
</evidence>
<reference evidence="10 11" key="1">
    <citation type="submission" date="2024-01" db="EMBL/GenBank/DDBJ databases">
        <title>The genomes of 5 underutilized Papilionoideae crops provide insights into root nodulation and disease resistance.</title>
        <authorList>
            <person name="Yuan L."/>
        </authorList>
    </citation>
    <scope>NUCLEOTIDE SEQUENCE [LARGE SCALE GENOMIC DNA]</scope>
    <source>
        <strain evidence="10">LY-2023</strain>
        <tissue evidence="10">Leaf</tissue>
    </source>
</reference>
<evidence type="ECO:0000259" key="9">
    <source>
        <dbReference type="PROSITE" id="PS51294"/>
    </source>
</evidence>
<dbReference type="PANTHER" id="PTHR47995">
    <property type="entry name" value="TRANSCRIPTION FACTOR MYB33-RELATED"/>
    <property type="match status" value="1"/>
</dbReference>
<dbReference type="SUPFAM" id="SSF46689">
    <property type="entry name" value="Homeodomain-like"/>
    <property type="match status" value="1"/>
</dbReference>
<evidence type="ECO:0000256" key="1">
    <source>
        <dbReference type="ARBA" id="ARBA00004123"/>
    </source>
</evidence>
<keyword evidence="2" id="KW-0677">Repeat</keyword>
<evidence type="ECO:0000313" key="11">
    <source>
        <dbReference type="Proteomes" id="UP001359559"/>
    </source>
</evidence>
<dbReference type="PROSITE" id="PS50090">
    <property type="entry name" value="MYB_LIKE"/>
    <property type="match status" value="2"/>
</dbReference>
<evidence type="ECO:0000259" key="8">
    <source>
        <dbReference type="PROSITE" id="PS50090"/>
    </source>
</evidence>
<comment type="subcellular location">
    <subcellularLocation>
        <location evidence="1">Nucleus</location>
    </subcellularLocation>
</comment>
<dbReference type="Proteomes" id="UP001359559">
    <property type="component" value="Unassembled WGS sequence"/>
</dbReference>
<dbReference type="GO" id="GO:0005634">
    <property type="term" value="C:nucleus"/>
    <property type="evidence" value="ECO:0007669"/>
    <property type="project" value="UniProtKB-SubCell"/>
</dbReference>
<feature type="domain" description="HTH myb-type" evidence="9">
    <location>
        <begin position="85"/>
        <end position="135"/>
    </location>
</feature>
<dbReference type="EMBL" id="JAYKXN010000003">
    <property type="protein sequence ID" value="KAK7300291.1"/>
    <property type="molecule type" value="Genomic_DNA"/>
</dbReference>